<evidence type="ECO:0000313" key="3">
    <source>
        <dbReference type="Proteomes" id="UP000502345"/>
    </source>
</evidence>
<reference evidence="2 3" key="1">
    <citation type="submission" date="2020-03" db="EMBL/GenBank/DDBJ databases">
        <title>Screen low temperature-resistant strains for efficient degradation of petroleum hydrocarbons under the low temperature.</title>
        <authorList>
            <person name="Wang Y."/>
            <person name="Chen J."/>
        </authorList>
    </citation>
    <scope>NUCLEOTIDE SEQUENCE [LARGE SCALE GENOMIC DNA]</scope>
    <source>
        <strain evidence="2 3">KB1</strain>
    </source>
</reference>
<name>A0A6G9CV65_RHOER</name>
<feature type="region of interest" description="Disordered" evidence="1">
    <location>
        <begin position="71"/>
        <end position="94"/>
    </location>
</feature>
<proteinExistence type="predicted"/>
<evidence type="ECO:0000256" key="1">
    <source>
        <dbReference type="SAM" id="MobiDB-lite"/>
    </source>
</evidence>
<sequence>MATALAEVRGIAAPLLVSVLVLEFDVNGREAAPGRGCVDDVVVDERAGLHQFEGGARTNHRVCALTVRVASGAEPSRPGERRSDALSSAQDEGLEGADGLLVSTADVRDGFAA</sequence>
<dbReference type="EMBL" id="CP050124">
    <property type="protein sequence ID" value="QIP40955.1"/>
    <property type="molecule type" value="Genomic_DNA"/>
</dbReference>
<dbReference type="AlphaFoldDB" id="A0A6G9CV65"/>
<organism evidence="2 3">
    <name type="scientific">Rhodococcus erythropolis</name>
    <name type="common">Arthrobacter picolinophilus</name>
    <dbReference type="NCBI Taxonomy" id="1833"/>
    <lineage>
        <taxon>Bacteria</taxon>
        <taxon>Bacillati</taxon>
        <taxon>Actinomycetota</taxon>
        <taxon>Actinomycetes</taxon>
        <taxon>Mycobacteriales</taxon>
        <taxon>Nocardiaceae</taxon>
        <taxon>Rhodococcus</taxon>
        <taxon>Rhodococcus erythropolis group</taxon>
    </lineage>
</organism>
<protein>
    <submittedName>
        <fullName evidence="2">Uncharacterized protein</fullName>
    </submittedName>
</protein>
<gene>
    <name evidence="2" type="ORF">G9444_3711</name>
</gene>
<dbReference type="Proteomes" id="UP000502345">
    <property type="component" value="Chromosome"/>
</dbReference>
<evidence type="ECO:0000313" key="2">
    <source>
        <dbReference type="EMBL" id="QIP40955.1"/>
    </source>
</evidence>
<accession>A0A6G9CV65</accession>